<dbReference type="Pfam" id="PF00903">
    <property type="entry name" value="Glyoxalase"/>
    <property type="match status" value="1"/>
</dbReference>
<dbReference type="CDD" id="cd07253">
    <property type="entry name" value="GLOD5"/>
    <property type="match status" value="1"/>
</dbReference>
<dbReference type="Gene3D" id="3.10.180.10">
    <property type="entry name" value="2,3-Dihydroxybiphenyl 1,2-Dioxygenase, domain 1"/>
    <property type="match status" value="1"/>
</dbReference>
<dbReference type="RefSeq" id="WP_266279365.1">
    <property type="nucleotide sequence ID" value="NZ_JAPKNF010000001.1"/>
</dbReference>
<name>A0ABU0M6M9_9HYPH</name>
<reference evidence="2 3" key="1">
    <citation type="submission" date="2023-07" db="EMBL/GenBank/DDBJ databases">
        <title>Genomic Encyclopedia of Type Strains, Phase IV (KMG-IV): sequencing the most valuable type-strain genomes for metagenomic binning, comparative biology and taxonomic classification.</title>
        <authorList>
            <person name="Goeker M."/>
        </authorList>
    </citation>
    <scope>NUCLEOTIDE SEQUENCE [LARGE SCALE GENOMIC DNA]</scope>
    <source>
        <strain evidence="2 3">B1-1</strain>
    </source>
</reference>
<evidence type="ECO:0000313" key="2">
    <source>
        <dbReference type="EMBL" id="MDQ0516625.1"/>
    </source>
</evidence>
<dbReference type="PANTHER" id="PTHR21366:SF14">
    <property type="entry name" value="GLYOXALASE DOMAIN-CONTAINING PROTEIN 5"/>
    <property type="match status" value="1"/>
</dbReference>
<feature type="domain" description="VOC" evidence="1">
    <location>
        <begin position="6"/>
        <end position="126"/>
    </location>
</feature>
<keyword evidence="3" id="KW-1185">Reference proteome</keyword>
<dbReference type="EMBL" id="JAUSWJ010000001">
    <property type="protein sequence ID" value="MDQ0516625.1"/>
    <property type="molecule type" value="Genomic_DNA"/>
</dbReference>
<dbReference type="Proteomes" id="UP001223743">
    <property type="component" value="Unassembled WGS sequence"/>
</dbReference>
<protein>
    <submittedName>
        <fullName evidence="2">Catechol 2,3-dioxygenase-like lactoylglutathione lyase family enzyme</fullName>
    </submittedName>
</protein>
<dbReference type="InterPro" id="IPR050383">
    <property type="entry name" value="GlyoxalaseI/FosfomycinResist"/>
</dbReference>
<dbReference type="InterPro" id="IPR029068">
    <property type="entry name" value="Glyas_Bleomycin-R_OHBP_Dase"/>
</dbReference>
<accession>A0ABU0M6M9</accession>
<sequence>MIRIARLDHLVLTVGSIEASIRFYRDVLGMEEITFAAGRKALRFGRQQINLHEAGREFEPKAARPAPGSADLCFIVETPLDALAAHLARSGIAIELGPVPREGASGAFTSLYFRDPDGNLVELSVLAAA</sequence>
<evidence type="ECO:0000259" key="1">
    <source>
        <dbReference type="PROSITE" id="PS51819"/>
    </source>
</evidence>
<dbReference type="SUPFAM" id="SSF54593">
    <property type="entry name" value="Glyoxalase/Bleomycin resistance protein/Dihydroxybiphenyl dioxygenase"/>
    <property type="match status" value="1"/>
</dbReference>
<organism evidence="2 3">
    <name type="scientific">Kaistia geumhonensis</name>
    <dbReference type="NCBI Taxonomy" id="410839"/>
    <lineage>
        <taxon>Bacteria</taxon>
        <taxon>Pseudomonadati</taxon>
        <taxon>Pseudomonadota</taxon>
        <taxon>Alphaproteobacteria</taxon>
        <taxon>Hyphomicrobiales</taxon>
        <taxon>Kaistiaceae</taxon>
        <taxon>Kaistia</taxon>
    </lineage>
</organism>
<proteinExistence type="predicted"/>
<evidence type="ECO:0000313" key="3">
    <source>
        <dbReference type="Proteomes" id="UP001223743"/>
    </source>
</evidence>
<dbReference type="InterPro" id="IPR037523">
    <property type="entry name" value="VOC_core"/>
</dbReference>
<dbReference type="PANTHER" id="PTHR21366">
    <property type="entry name" value="GLYOXALASE FAMILY PROTEIN"/>
    <property type="match status" value="1"/>
</dbReference>
<comment type="caution">
    <text evidence="2">The sequence shown here is derived from an EMBL/GenBank/DDBJ whole genome shotgun (WGS) entry which is preliminary data.</text>
</comment>
<gene>
    <name evidence="2" type="ORF">QO015_002238</name>
</gene>
<dbReference type="InterPro" id="IPR004360">
    <property type="entry name" value="Glyas_Fos-R_dOase_dom"/>
</dbReference>
<dbReference type="PROSITE" id="PS51819">
    <property type="entry name" value="VOC"/>
    <property type="match status" value="1"/>
</dbReference>